<gene>
    <name evidence="1" type="ORF">GFD22_00965</name>
</gene>
<dbReference type="SUPFAM" id="SSF47090">
    <property type="entry name" value="PGBD-like"/>
    <property type="match status" value="1"/>
</dbReference>
<reference evidence="1 2" key="1">
    <citation type="submission" date="2019-10" db="EMBL/GenBank/DDBJ databases">
        <title>Bifidobacterium from non-human primates.</title>
        <authorList>
            <person name="Modesto M."/>
        </authorList>
    </citation>
    <scope>NUCLEOTIDE SEQUENCE [LARGE SCALE GENOMIC DNA]</scope>
    <source>
        <strain evidence="1 2">TREC</strain>
    </source>
</reference>
<dbReference type="OrthoDB" id="5124243at2"/>
<dbReference type="AlphaFoldDB" id="A0A7K3TEQ2"/>
<dbReference type="Gene3D" id="1.10.101.10">
    <property type="entry name" value="PGBD-like superfamily/PGBD"/>
    <property type="match status" value="1"/>
</dbReference>
<comment type="caution">
    <text evidence="1">The sequence shown here is derived from an EMBL/GenBank/DDBJ whole genome shotgun (WGS) entry which is preliminary data.</text>
</comment>
<dbReference type="InterPro" id="IPR036365">
    <property type="entry name" value="PGBD-like_sf"/>
</dbReference>
<dbReference type="Proteomes" id="UP000469763">
    <property type="component" value="Unassembled WGS sequence"/>
</dbReference>
<evidence type="ECO:0000313" key="2">
    <source>
        <dbReference type="Proteomes" id="UP000469763"/>
    </source>
</evidence>
<dbReference type="EMBL" id="WHZY01000001">
    <property type="protein sequence ID" value="NEG77575.1"/>
    <property type="molecule type" value="Genomic_DNA"/>
</dbReference>
<accession>A0A7K3TEQ2</accession>
<proteinExistence type="predicted"/>
<dbReference type="RefSeq" id="WP_152349497.1">
    <property type="nucleotide sequence ID" value="NZ_WBSN01000001.1"/>
</dbReference>
<name>A0A7K3TEQ2_9BIFI</name>
<dbReference type="InterPro" id="IPR036366">
    <property type="entry name" value="PGBDSf"/>
</dbReference>
<keyword evidence="2" id="KW-1185">Reference proteome</keyword>
<organism evidence="1 2">
    <name type="scientific">Bifidobacterium avesanii</name>
    <dbReference type="NCBI Taxonomy" id="1798157"/>
    <lineage>
        <taxon>Bacteria</taxon>
        <taxon>Bacillati</taxon>
        <taxon>Actinomycetota</taxon>
        <taxon>Actinomycetes</taxon>
        <taxon>Bifidobacteriales</taxon>
        <taxon>Bifidobacteriaceae</taxon>
        <taxon>Bifidobacterium</taxon>
    </lineage>
</organism>
<evidence type="ECO:0008006" key="3">
    <source>
        <dbReference type="Google" id="ProtNLM"/>
    </source>
</evidence>
<evidence type="ECO:0000313" key="1">
    <source>
        <dbReference type="EMBL" id="NEG77575.1"/>
    </source>
</evidence>
<protein>
    <recommendedName>
        <fullName evidence="3">Biotin/lipoyl-binding protein</fullName>
    </recommendedName>
</protein>
<sequence>MRRVVSWVLVVLLVVVPLAGVCVFSWVQARDPEALAPKPVAVLQQPTVVSDDGSVEATITATLDPGARVTAPAWQGGVVTRVDVKPGDAVSTGSVLLAVDGVGRVAVASPAPFYRSLAVGDSGGDVLDLERALKAMGDFAGEPDRSFTKVTANAVDRLGKRLGVGDASGVFDPSWVVWLPGENLVAQSVGVAVNDPAPSQGSVVFSTAPSVSSVALSGPAGPVDFSSGAYVLSQNGVDVATVRSDGDVDAGLLARLTAQDDGSASSGGSSSSGGASVSSRVYGVNLRRETAVTLLSVPASAVMTGADGSSTCVYGKYGPGDAQYQSKAVRVAGGSMGVTRLEPDDDLESFYVLADPLAVMGEAPTCR</sequence>